<sequence>MMKKVWSVQERERLGNLRLDPIQSSPEKLRELAEHFSKVGASVFAVTEGGSGIHVSRGLARKVRDLTAAGKLDWLLESKTLGDAAATEVDALGPWVRKRWKSLIAASEGYLADLPRRVQSAQIHIQGSGGIDNRRYQYGAEGKALIRGLLRRDTELATLEEDFKSALDSGDIAAARDLIPTIRTHLEELHTP</sequence>
<name>B3T0C5_9ZZZZ</name>
<reference evidence="1" key="1">
    <citation type="journal article" date="2008" name="ISME J.">
        <title>Genomic patterns of recombination, clonal divergence and environment in marine microbial populations.</title>
        <authorList>
            <person name="Konstantinidis K.T."/>
            <person name="Delong E.F."/>
        </authorList>
    </citation>
    <scope>NUCLEOTIDE SEQUENCE</scope>
</reference>
<proteinExistence type="predicted"/>
<evidence type="ECO:0000313" key="1">
    <source>
        <dbReference type="EMBL" id="ABZ06034.1"/>
    </source>
</evidence>
<gene>
    <name evidence="1" type="ORF">ALOHA_HF4000005H07ctg1g2</name>
</gene>
<protein>
    <submittedName>
        <fullName evidence="1">Uncharacterized protein</fullName>
    </submittedName>
</protein>
<dbReference type="AlphaFoldDB" id="B3T0C5"/>
<organism evidence="1">
    <name type="scientific">uncultured marine microorganism HF4000_005H07</name>
    <dbReference type="NCBI Taxonomy" id="455506"/>
    <lineage>
        <taxon>unclassified sequences</taxon>
        <taxon>environmental samples</taxon>
    </lineage>
</organism>
<accession>B3T0C5</accession>
<dbReference type="EMBL" id="EU016565">
    <property type="protein sequence ID" value="ABZ06034.1"/>
    <property type="molecule type" value="Genomic_DNA"/>
</dbReference>